<sequence length="38" mass="4465">MVQNYISNRFTLCTILKVGYKGYLYNKKQYTNQSITIG</sequence>
<evidence type="ECO:0000313" key="1">
    <source>
        <dbReference type="EMBL" id="JAE24232.1"/>
    </source>
</evidence>
<organism evidence="1">
    <name type="scientific">Arundo donax</name>
    <name type="common">Giant reed</name>
    <name type="synonym">Donax arundinaceus</name>
    <dbReference type="NCBI Taxonomy" id="35708"/>
    <lineage>
        <taxon>Eukaryota</taxon>
        <taxon>Viridiplantae</taxon>
        <taxon>Streptophyta</taxon>
        <taxon>Embryophyta</taxon>
        <taxon>Tracheophyta</taxon>
        <taxon>Spermatophyta</taxon>
        <taxon>Magnoliopsida</taxon>
        <taxon>Liliopsida</taxon>
        <taxon>Poales</taxon>
        <taxon>Poaceae</taxon>
        <taxon>PACMAD clade</taxon>
        <taxon>Arundinoideae</taxon>
        <taxon>Arundineae</taxon>
        <taxon>Arundo</taxon>
    </lineage>
</organism>
<proteinExistence type="predicted"/>
<protein>
    <submittedName>
        <fullName evidence="1">Uncharacterized protein</fullName>
    </submittedName>
</protein>
<reference evidence="1" key="2">
    <citation type="journal article" date="2015" name="Data Brief">
        <title>Shoot transcriptome of the giant reed, Arundo donax.</title>
        <authorList>
            <person name="Barrero R.A."/>
            <person name="Guerrero F.D."/>
            <person name="Moolhuijzen P."/>
            <person name="Goolsby J.A."/>
            <person name="Tidwell J."/>
            <person name="Bellgard S.E."/>
            <person name="Bellgard M.I."/>
        </authorList>
    </citation>
    <scope>NUCLEOTIDE SEQUENCE</scope>
    <source>
        <tissue evidence="1">Shoot tissue taken approximately 20 cm above the soil surface</tissue>
    </source>
</reference>
<name>A0A0A9GID0_ARUDO</name>
<reference evidence="1" key="1">
    <citation type="submission" date="2014-09" db="EMBL/GenBank/DDBJ databases">
        <authorList>
            <person name="Magalhaes I.L.F."/>
            <person name="Oliveira U."/>
            <person name="Santos F.R."/>
            <person name="Vidigal T.H.D.A."/>
            <person name="Brescovit A.D."/>
            <person name="Santos A.J."/>
        </authorList>
    </citation>
    <scope>NUCLEOTIDE SEQUENCE</scope>
    <source>
        <tissue evidence="1">Shoot tissue taken approximately 20 cm above the soil surface</tissue>
    </source>
</reference>
<dbReference type="EMBL" id="GBRH01173664">
    <property type="protein sequence ID" value="JAE24232.1"/>
    <property type="molecule type" value="Transcribed_RNA"/>
</dbReference>
<dbReference type="AlphaFoldDB" id="A0A0A9GID0"/>
<accession>A0A0A9GID0</accession>